<feature type="region of interest" description="Disordered" evidence="1">
    <location>
        <begin position="23"/>
        <end position="42"/>
    </location>
</feature>
<evidence type="ECO:0000256" key="1">
    <source>
        <dbReference type="SAM" id="MobiDB-lite"/>
    </source>
</evidence>
<protein>
    <submittedName>
        <fullName evidence="2">Uncharacterized protein</fullName>
    </submittedName>
</protein>
<gene>
    <name evidence="2" type="ORF">JOB18_049347</name>
</gene>
<name>A0AAV6SPU4_SOLSE</name>
<dbReference type="Proteomes" id="UP000693946">
    <property type="component" value="Linkage Group LG12"/>
</dbReference>
<dbReference type="EMBL" id="JAGKHQ010000004">
    <property type="protein sequence ID" value="KAG7519005.1"/>
    <property type="molecule type" value="Genomic_DNA"/>
</dbReference>
<evidence type="ECO:0000313" key="2">
    <source>
        <dbReference type="EMBL" id="KAG7519005.1"/>
    </source>
</evidence>
<keyword evidence="3" id="KW-1185">Reference proteome</keyword>
<dbReference type="AlphaFoldDB" id="A0AAV6SPU4"/>
<reference evidence="2 3" key="1">
    <citation type="journal article" date="2021" name="Sci. Rep.">
        <title>Chromosome anchoring in Senegalese sole (Solea senegalensis) reveals sex-associated markers and genome rearrangements in flatfish.</title>
        <authorList>
            <person name="Guerrero-Cozar I."/>
            <person name="Gomez-Garrido J."/>
            <person name="Berbel C."/>
            <person name="Martinez-Blanch J.F."/>
            <person name="Alioto T."/>
            <person name="Claros M.G."/>
            <person name="Gagnaire P.A."/>
            <person name="Manchado M."/>
        </authorList>
    </citation>
    <scope>NUCLEOTIDE SEQUENCE [LARGE SCALE GENOMIC DNA]</scope>
    <source>
        <strain evidence="2">Sse05_10M</strain>
    </source>
</reference>
<accession>A0AAV6SPU4</accession>
<evidence type="ECO:0000313" key="3">
    <source>
        <dbReference type="Proteomes" id="UP000693946"/>
    </source>
</evidence>
<proteinExistence type="predicted"/>
<organism evidence="2 3">
    <name type="scientific">Solea senegalensis</name>
    <name type="common">Senegalese sole</name>
    <dbReference type="NCBI Taxonomy" id="28829"/>
    <lineage>
        <taxon>Eukaryota</taxon>
        <taxon>Metazoa</taxon>
        <taxon>Chordata</taxon>
        <taxon>Craniata</taxon>
        <taxon>Vertebrata</taxon>
        <taxon>Euteleostomi</taxon>
        <taxon>Actinopterygii</taxon>
        <taxon>Neopterygii</taxon>
        <taxon>Teleostei</taxon>
        <taxon>Neoteleostei</taxon>
        <taxon>Acanthomorphata</taxon>
        <taxon>Carangaria</taxon>
        <taxon>Pleuronectiformes</taxon>
        <taxon>Pleuronectoidei</taxon>
        <taxon>Soleidae</taxon>
        <taxon>Solea</taxon>
    </lineage>
</organism>
<sequence>MEPERAAQNLTYPQKAKCKQLCDDDEAASSDDNNSHSPWPSDSFDVSIENVFMVYCYGYYTSALVDEDLDTLEGFST</sequence>
<comment type="caution">
    <text evidence="2">The sequence shown here is derived from an EMBL/GenBank/DDBJ whole genome shotgun (WGS) entry which is preliminary data.</text>
</comment>